<sequence length="879" mass="93544">MRPWHHKATSLILLSSLSVLTACSGGGADSNNEGDIIAMDPPAEEPPSEEPSGIANTPLPFHEDFGDNLLNNFDQEDTKYFFSPEYKSLATAEENAEYEDPYPAFWYPTCCFFGDDYNPDPADITVDHENRLGIASDDGNPSLLISNARVSIGQTRSELADPKAKTAENTDPKKDSSAGSATRDNGSWGELDLSQPYRVSFCVKAVRGGAGSMFIYVDSNHSNTNTGTSIHSSPLILNAGTPSLTAGERVEINVPGDTTFAPGGEVKNQFVDQIGSATSFLQFRVPSDGGAQVIIDDLLIEPQSEDGQADLPACNTFKDATPPDAPEAGPTLVSRDGALSASWDSLPSAVTYDLAVNTSNTAEGARLIEGIDGTSKLIEELENGSDYYVFLRGANSAGPGDWSPASSDTPEEPAGCSAITTVDSTINWGVWDGCLVPNEAGAVVVNGSDTTQTFDLDPEEEAPYFTAHNNGSTTLDTTSDPGLNATADLSGAAIINNTSSYPRHFTWIGRLKSPIPSSPQKPSYRGFEVEISFGETDGRRVKTILRPDQGDSGNLQLEKFTDGDNTAEAEMVMNDDYHIYHVALTLNGQSDITARIYRDGENVSGLFVEDTTVTEITGTGRDGGSSSARLRIGEGSSSAYKSNVDWLIWSDDATTAALEPADLVGELPSRIGKLGSYRGEGQDEGTDSGEILVEDFDAASEGDASESDFFTADYKANSGGDPFYNVTGGGSRIELKDGQISYRDARFTAGETAPGTETTGDDEASMGDLDLSKPYIITFNVLTNENALDGDETGKCQVYVDNNTSSSSSNSVHGGDSKVFEKLAPEMADGAQPTGPVTIAINEDEEGNLVGTENSFLQFRCDSRTEAPITIDNLVVKYQ</sequence>
<gene>
    <name evidence="4" type="ORF">ACFSKX_01005</name>
</gene>
<dbReference type="EMBL" id="JBHUJD010000001">
    <property type="protein sequence ID" value="MFD2308981.1"/>
    <property type="molecule type" value="Genomic_DNA"/>
</dbReference>
<reference evidence="5" key="1">
    <citation type="journal article" date="2019" name="Int. J. Syst. Evol. Microbiol.">
        <title>The Global Catalogue of Microorganisms (GCM) 10K type strain sequencing project: providing services to taxonomists for standard genome sequencing and annotation.</title>
        <authorList>
            <consortium name="The Broad Institute Genomics Platform"/>
            <consortium name="The Broad Institute Genome Sequencing Center for Infectious Disease"/>
            <person name="Wu L."/>
            <person name="Ma J."/>
        </authorList>
    </citation>
    <scope>NUCLEOTIDE SEQUENCE [LARGE SCALE GENOMIC DNA]</scope>
    <source>
        <strain evidence="5">KCTC 12848</strain>
    </source>
</reference>
<dbReference type="InterPro" id="IPR013783">
    <property type="entry name" value="Ig-like_fold"/>
</dbReference>
<name>A0ABW5E6A3_9GAMM</name>
<feature type="chain" id="PRO_5046047713" description="Fibronectin type-III domain-containing protein" evidence="2">
    <location>
        <begin position="22"/>
        <end position="879"/>
    </location>
</feature>
<dbReference type="InterPro" id="IPR003961">
    <property type="entry name" value="FN3_dom"/>
</dbReference>
<dbReference type="Gene3D" id="2.60.40.10">
    <property type="entry name" value="Immunoglobulins"/>
    <property type="match status" value="1"/>
</dbReference>
<accession>A0ABW5E6A3</accession>
<dbReference type="SUPFAM" id="SSF49265">
    <property type="entry name" value="Fibronectin type III"/>
    <property type="match status" value="1"/>
</dbReference>
<dbReference type="Proteomes" id="UP001597425">
    <property type="component" value="Unassembled WGS sequence"/>
</dbReference>
<evidence type="ECO:0000313" key="5">
    <source>
        <dbReference type="Proteomes" id="UP001597425"/>
    </source>
</evidence>
<keyword evidence="2" id="KW-0732">Signal</keyword>
<evidence type="ECO:0000313" key="4">
    <source>
        <dbReference type="EMBL" id="MFD2308981.1"/>
    </source>
</evidence>
<dbReference type="InterPro" id="IPR036116">
    <property type="entry name" value="FN3_sf"/>
</dbReference>
<evidence type="ECO:0000256" key="1">
    <source>
        <dbReference type="SAM" id="MobiDB-lite"/>
    </source>
</evidence>
<evidence type="ECO:0000256" key="2">
    <source>
        <dbReference type="SAM" id="SignalP"/>
    </source>
</evidence>
<proteinExistence type="predicted"/>
<dbReference type="PROSITE" id="PS50853">
    <property type="entry name" value="FN3"/>
    <property type="match status" value="1"/>
</dbReference>
<dbReference type="PROSITE" id="PS51257">
    <property type="entry name" value="PROKAR_LIPOPROTEIN"/>
    <property type="match status" value="1"/>
</dbReference>
<protein>
    <recommendedName>
        <fullName evidence="3">Fibronectin type-III domain-containing protein</fullName>
    </recommendedName>
</protein>
<comment type="caution">
    <text evidence="4">The sequence shown here is derived from an EMBL/GenBank/DDBJ whole genome shotgun (WGS) entry which is preliminary data.</text>
</comment>
<evidence type="ECO:0000259" key="3">
    <source>
        <dbReference type="PROSITE" id="PS50853"/>
    </source>
</evidence>
<dbReference type="RefSeq" id="WP_265721826.1">
    <property type="nucleotide sequence ID" value="NZ_JAPIVK010000015.1"/>
</dbReference>
<feature type="domain" description="Fibronectin type-III" evidence="3">
    <location>
        <begin position="322"/>
        <end position="413"/>
    </location>
</feature>
<feature type="region of interest" description="Disordered" evidence="1">
    <location>
        <begin position="31"/>
        <end position="61"/>
    </location>
</feature>
<feature type="compositionally biased region" description="Basic and acidic residues" evidence="1">
    <location>
        <begin position="158"/>
        <end position="176"/>
    </location>
</feature>
<organism evidence="4 5">
    <name type="scientific">Microbulbifer halophilus</name>
    <dbReference type="NCBI Taxonomy" id="453963"/>
    <lineage>
        <taxon>Bacteria</taxon>
        <taxon>Pseudomonadati</taxon>
        <taxon>Pseudomonadota</taxon>
        <taxon>Gammaproteobacteria</taxon>
        <taxon>Cellvibrionales</taxon>
        <taxon>Microbulbiferaceae</taxon>
        <taxon>Microbulbifer</taxon>
    </lineage>
</organism>
<keyword evidence="5" id="KW-1185">Reference proteome</keyword>
<feature type="region of interest" description="Disordered" evidence="1">
    <location>
        <begin position="154"/>
        <end position="189"/>
    </location>
</feature>
<feature type="signal peptide" evidence="2">
    <location>
        <begin position="1"/>
        <end position="21"/>
    </location>
</feature>